<dbReference type="AlphaFoldDB" id="A0A1V6UEV7"/>
<evidence type="ECO:0000313" key="2">
    <source>
        <dbReference type="Proteomes" id="UP000191500"/>
    </source>
</evidence>
<dbReference type="PANTHER" id="PTHR34846:SF5">
    <property type="entry name" value="CARBOXYMUCONOLACTONE DECARBOXYLASE-LIKE DOMAIN-CONTAINING PROTEIN"/>
    <property type="match status" value="1"/>
</dbReference>
<comment type="caution">
    <text evidence="1">The sequence shown here is derived from an EMBL/GenBank/DDBJ whole genome shotgun (WGS) entry which is preliminary data.</text>
</comment>
<dbReference type="PANTHER" id="PTHR34846">
    <property type="entry name" value="4-CARBOXYMUCONOLACTONE DECARBOXYLASE FAMILY PROTEIN (AFU_ORTHOLOGUE AFUA_6G11590)"/>
    <property type="match status" value="1"/>
</dbReference>
<protein>
    <recommendedName>
        <fullName evidence="3">Carboxymuconolactone decarboxylase-like domain-containing protein</fullName>
    </recommendedName>
</protein>
<proteinExistence type="predicted"/>
<sequence length="225" mass="24879">MSDAAEATAAPGKALIDGLDMFNPDASHERNAEILRNFSIKRNVFNLFARSKGLFPPIMDTLNALLDGQTRTIQILDYQLIVLRMTSTVGAEYLFGINEPVSKVNGMGDEKIEALRKGLKSEELFAMGTWSERQQCIITLVDESIATWTNTEETIQWAQSLMSDDEVVELYIVLGFYSMIARMTRGLRVQKDAPIAALGQAIVQNITKNAADGREDGKPELAAFS</sequence>
<evidence type="ECO:0000313" key="1">
    <source>
        <dbReference type="EMBL" id="OQE36974.1"/>
    </source>
</evidence>
<gene>
    <name evidence="1" type="ORF">PENCOP_c011G03424</name>
</gene>
<name>A0A1V6UEV7_9EURO</name>
<accession>A0A1V6UEV7</accession>
<dbReference type="STRING" id="36646.A0A1V6UEV7"/>
<dbReference type="EMBL" id="MDDG01000011">
    <property type="protein sequence ID" value="OQE36974.1"/>
    <property type="molecule type" value="Genomic_DNA"/>
</dbReference>
<evidence type="ECO:0008006" key="3">
    <source>
        <dbReference type="Google" id="ProtNLM"/>
    </source>
</evidence>
<keyword evidence="2" id="KW-1185">Reference proteome</keyword>
<organism evidence="1 2">
    <name type="scientific">Penicillium coprophilum</name>
    <dbReference type="NCBI Taxonomy" id="36646"/>
    <lineage>
        <taxon>Eukaryota</taxon>
        <taxon>Fungi</taxon>
        <taxon>Dikarya</taxon>
        <taxon>Ascomycota</taxon>
        <taxon>Pezizomycotina</taxon>
        <taxon>Eurotiomycetes</taxon>
        <taxon>Eurotiomycetidae</taxon>
        <taxon>Eurotiales</taxon>
        <taxon>Aspergillaceae</taxon>
        <taxon>Penicillium</taxon>
    </lineage>
</organism>
<dbReference type="InterPro" id="IPR029032">
    <property type="entry name" value="AhpD-like"/>
</dbReference>
<dbReference type="Proteomes" id="UP000191500">
    <property type="component" value="Unassembled WGS sequence"/>
</dbReference>
<reference evidence="2" key="1">
    <citation type="journal article" date="2017" name="Nat. Microbiol.">
        <title>Global analysis of biosynthetic gene clusters reveals vast potential of secondary metabolite production in Penicillium species.</title>
        <authorList>
            <person name="Nielsen J.C."/>
            <person name="Grijseels S."/>
            <person name="Prigent S."/>
            <person name="Ji B."/>
            <person name="Dainat J."/>
            <person name="Nielsen K.F."/>
            <person name="Frisvad J.C."/>
            <person name="Workman M."/>
            <person name="Nielsen J."/>
        </authorList>
    </citation>
    <scope>NUCLEOTIDE SEQUENCE [LARGE SCALE GENOMIC DNA]</scope>
    <source>
        <strain evidence="2">IBT 31321</strain>
    </source>
</reference>
<dbReference type="SUPFAM" id="SSF69118">
    <property type="entry name" value="AhpD-like"/>
    <property type="match status" value="1"/>
</dbReference>
<dbReference type="Gene3D" id="1.20.1290.10">
    <property type="entry name" value="AhpD-like"/>
    <property type="match status" value="1"/>
</dbReference>